<dbReference type="EMBL" id="CP097355">
    <property type="protein sequence ID" value="UYV25215.1"/>
    <property type="molecule type" value="Genomic_DNA"/>
</dbReference>
<dbReference type="RefSeq" id="WP_031817387.1">
    <property type="nucleotide sequence ID" value="NZ_CP097355.1"/>
</dbReference>
<accession>A0AA46UGN0</accession>
<protein>
    <submittedName>
        <fullName evidence="1">Uncharacterized protein</fullName>
    </submittedName>
</protein>
<sequence>MTSIVCWRNIEKEKGLSWVMGDGLWAVSDTRVSSGGSVMTDNCPKVTSISAFTYKDSDIHRSNPKCLFRFGFGFAGSTLIGSNVREMLSTFVGNLSELHYYDQPDYPYEEKLPSLMEISELCKKLGEKYISSLGFSFPNSVGCEFLIFGRCPKTKEYRTIVLRNSPDNPAVLNITEKSLNDTEYLVLGDQKKRVATKIDSIKVKLVSTGSPVHHAPIYALDSILEEDSGTIGGFLQLCISTVVDTKQFFISADKNDKNSYQIAGFSLMSELSILGGFSVSMPGGLSIPRLVE</sequence>
<reference evidence="1" key="1">
    <citation type="submission" date="2022-05" db="EMBL/GenBank/DDBJ databases">
        <title>Megaplasmid of Vibrio parahaemolyticus.</title>
        <authorList>
            <person name="Strauch E."/>
            <person name="Borowiak M."/>
        </authorList>
    </citation>
    <scope>NUCLEOTIDE SEQUENCE</scope>
    <source>
        <strain evidence="1">16-VB00198</strain>
    </source>
</reference>
<proteinExistence type="predicted"/>
<name>A0AA46UGN0_VIBPH</name>
<organism evidence="1 2">
    <name type="scientific">Vibrio parahaemolyticus</name>
    <dbReference type="NCBI Taxonomy" id="670"/>
    <lineage>
        <taxon>Bacteria</taxon>
        <taxon>Pseudomonadati</taxon>
        <taxon>Pseudomonadota</taxon>
        <taxon>Gammaproteobacteria</taxon>
        <taxon>Vibrionales</taxon>
        <taxon>Vibrionaceae</taxon>
        <taxon>Vibrio</taxon>
    </lineage>
</organism>
<gene>
    <name evidence="1" type="ORF">M5598_08980</name>
</gene>
<evidence type="ECO:0000313" key="2">
    <source>
        <dbReference type="Proteomes" id="UP001163036"/>
    </source>
</evidence>
<dbReference type="AlphaFoldDB" id="A0AA46UGN0"/>
<evidence type="ECO:0000313" key="1">
    <source>
        <dbReference type="EMBL" id="UYV25215.1"/>
    </source>
</evidence>
<dbReference type="Proteomes" id="UP001163036">
    <property type="component" value="Chromosome 1"/>
</dbReference>